<feature type="transmembrane region" description="Helical" evidence="3">
    <location>
        <begin position="167"/>
        <end position="185"/>
    </location>
</feature>
<comment type="similarity">
    <text evidence="1">Belongs to the asp23 family.</text>
</comment>
<gene>
    <name evidence="5" type="ORF">ACFSJG_21965</name>
</gene>
<keyword evidence="3" id="KW-1133">Transmembrane helix</keyword>
<feature type="transmembrane region" description="Helical" evidence="3">
    <location>
        <begin position="217"/>
        <end position="238"/>
    </location>
</feature>
<dbReference type="InterPro" id="IPR046253">
    <property type="entry name" value="DUF6286"/>
</dbReference>
<reference evidence="6" key="1">
    <citation type="journal article" date="2019" name="Int. J. Syst. Evol. Microbiol.">
        <title>The Global Catalogue of Microorganisms (GCM) 10K type strain sequencing project: providing services to taxonomists for standard genome sequencing and annotation.</title>
        <authorList>
            <consortium name="The Broad Institute Genomics Platform"/>
            <consortium name="The Broad Institute Genome Sequencing Center for Infectious Disease"/>
            <person name="Wu L."/>
            <person name="Ma J."/>
        </authorList>
    </citation>
    <scope>NUCLEOTIDE SEQUENCE [LARGE SCALE GENOMIC DNA]</scope>
    <source>
        <strain evidence="6">DT72</strain>
    </source>
</reference>
<comment type="caution">
    <text evidence="5">The sequence shown here is derived from an EMBL/GenBank/DDBJ whole genome shotgun (WGS) entry which is preliminary data.</text>
</comment>
<organism evidence="5 6">
    <name type="scientific">Rhodococcus gannanensis</name>
    <dbReference type="NCBI Taxonomy" id="1960308"/>
    <lineage>
        <taxon>Bacteria</taxon>
        <taxon>Bacillati</taxon>
        <taxon>Actinomycetota</taxon>
        <taxon>Actinomycetes</taxon>
        <taxon>Mycobacteriales</taxon>
        <taxon>Nocardiaceae</taxon>
        <taxon>Rhodococcus</taxon>
    </lineage>
</organism>
<evidence type="ECO:0000256" key="2">
    <source>
        <dbReference type="SAM" id="MobiDB-lite"/>
    </source>
</evidence>
<evidence type="ECO:0000256" key="1">
    <source>
        <dbReference type="ARBA" id="ARBA00005721"/>
    </source>
</evidence>
<dbReference type="RefSeq" id="WP_378487357.1">
    <property type="nucleotide sequence ID" value="NZ_JBHUFB010000020.1"/>
</dbReference>
<dbReference type="Proteomes" id="UP001597286">
    <property type="component" value="Unassembled WGS sequence"/>
</dbReference>
<dbReference type="Pfam" id="PF19803">
    <property type="entry name" value="DUF6286"/>
    <property type="match status" value="1"/>
</dbReference>
<dbReference type="EMBL" id="JBHUFB010000020">
    <property type="protein sequence ID" value="MFD1814895.1"/>
    <property type="molecule type" value="Genomic_DNA"/>
</dbReference>
<dbReference type="Pfam" id="PF03780">
    <property type="entry name" value="Asp23"/>
    <property type="match status" value="1"/>
</dbReference>
<evidence type="ECO:0000256" key="3">
    <source>
        <dbReference type="SAM" id="Phobius"/>
    </source>
</evidence>
<keyword evidence="3" id="KW-0812">Transmembrane</keyword>
<keyword evidence="6" id="KW-1185">Reference proteome</keyword>
<name>A0ABW4P8S4_9NOCA</name>
<dbReference type="InterPro" id="IPR005531">
    <property type="entry name" value="Asp23"/>
</dbReference>
<evidence type="ECO:0000313" key="5">
    <source>
        <dbReference type="EMBL" id="MFD1814895.1"/>
    </source>
</evidence>
<evidence type="ECO:0000259" key="4">
    <source>
        <dbReference type="Pfam" id="PF19803"/>
    </source>
</evidence>
<proteinExistence type="inferred from homology"/>
<keyword evidence="3" id="KW-0472">Membrane</keyword>
<feature type="region of interest" description="Disordered" evidence="2">
    <location>
        <begin position="1"/>
        <end position="30"/>
    </location>
</feature>
<sequence length="333" mass="34442">MADPVAVTGEAPSGEPGSATPHSEVDLERGSRGELTIKDRAVSKIAVAAALSVPGVVRHTGRLLTLPARDLPRADVTAGPDSVAITLYVAVSWPSPVAVLSREVHATVAERVEVLTGMPLEHLHVVVAATVPREAGTSDVDARQLAAAYEQGATPVPSRPPLARPDAAIVAVVVAVLLIALGMVAGREFLIEQDVIAPAAWVRNSVNWLADLHSQTWMVPAAVAAGVIGLVVLCLALMPRTRTHVPAGDGGTGVVWLRPTDVARMCSARAGAVGGVTGVHTTVDRKRATVYVTPSGEVASDALAQQVRDAVEPSLAAVTSPTELRVRVGRAKS</sequence>
<evidence type="ECO:0000313" key="6">
    <source>
        <dbReference type="Proteomes" id="UP001597286"/>
    </source>
</evidence>
<feature type="domain" description="DUF6286" evidence="4">
    <location>
        <begin position="227"/>
        <end position="328"/>
    </location>
</feature>
<protein>
    <submittedName>
        <fullName evidence="5">DUF6286 domain-containing protein</fullName>
    </submittedName>
</protein>
<accession>A0ABW4P8S4</accession>